<dbReference type="Proteomes" id="UP001357973">
    <property type="component" value="Chromosome"/>
</dbReference>
<name>A0A076JNV9_BIFAD</name>
<dbReference type="eggNOG" id="ENOG5031Y4R">
    <property type="taxonomic scope" value="Bacteria"/>
</dbReference>
<proteinExistence type="predicted"/>
<dbReference type="EMBL" id="AP028457">
    <property type="protein sequence ID" value="BEK83666.1"/>
    <property type="molecule type" value="Genomic_DNA"/>
</dbReference>
<protein>
    <submittedName>
        <fullName evidence="3">RloB domain-containing protein</fullName>
    </submittedName>
    <submittedName>
        <fullName evidence="1">RloB family protein</fullName>
    </submittedName>
</protein>
<gene>
    <name evidence="1" type="ORF">B19861_16080</name>
    <name evidence="3" type="ORF">F3K97_08930</name>
    <name evidence="2" type="ORF">NE692_10935</name>
</gene>
<dbReference type="Pfam" id="PF13707">
    <property type="entry name" value="RloB"/>
    <property type="match status" value="1"/>
</dbReference>
<evidence type="ECO:0000313" key="2">
    <source>
        <dbReference type="EMBL" id="MCQ4793957.1"/>
    </source>
</evidence>
<organism evidence="3 4">
    <name type="scientific">Bifidobacterium adolescentis</name>
    <dbReference type="NCBI Taxonomy" id="1680"/>
    <lineage>
        <taxon>Bacteria</taxon>
        <taxon>Bacillati</taxon>
        <taxon>Actinomycetota</taxon>
        <taxon>Actinomycetes</taxon>
        <taxon>Bifidobacteriales</taxon>
        <taxon>Bifidobacteriaceae</taxon>
        <taxon>Bifidobacterium</taxon>
    </lineage>
</organism>
<reference evidence="3 4" key="1">
    <citation type="submission" date="2019-12" db="EMBL/GenBank/DDBJ databases">
        <title>Draft Genome Sequence of Bifidobacterium adolescentis ZJ2.</title>
        <authorList>
            <person name="Jin Z."/>
        </authorList>
    </citation>
    <scope>NUCLEOTIDE SEQUENCE [LARGE SCALE GENOMIC DNA]</scope>
    <source>
        <strain evidence="3 4">ZJ2</strain>
    </source>
</reference>
<dbReference type="EMBL" id="JANFYM010000023">
    <property type="protein sequence ID" value="MCQ4793957.1"/>
    <property type="molecule type" value="Genomic_DNA"/>
</dbReference>
<dbReference type="RefSeq" id="WP_003806789.1">
    <property type="nucleotide sequence ID" value="NZ_AP028457.1"/>
</dbReference>
<keyword evidence="5" id="KW-1185">Reference proteome</keyword>
<dbReference type="InterPro" id="IPR025591">
    <property type="entry name" value="RloB"/>
</dbReference>
<evidence type="ECO:0000313" key="3">
    <source>
        <dbReference type="EMBL" id="QHB63336.1"/>
    </source>
</evidence>
<dbReference type="Proteomes" id="UP001206013">
    <property type="component" value="Unassembled WGS sequence"/>
</dbReference>
<accession>A0A076JNV9</accession>
<sequence length="244" mass="27772">MVHKPNAGHWGKSKPRNKRFLIYSGGIVTEVEYFQYVRRHLFGDYVKNLRIKSGEVDDPVRVEADGVDPKTLVEGAARLLHEDKKDAKKESYDPFAVVWAVTDVDDFGKNGDKLRAAVDKGRQSGVEVIISNPCFDVWLIDHKQPCPLSYTQTSECEKLAKRLGLIDMSRNRNNPKHIRQEAIAGKYATAAKNAQKHMGEQHRRIRDNRPSSGDYAPWTDIPKIVDTLIEEYKTLINKGEEETL</sequence>
<reference evidence="2" key="2">
    <citation type="submission" date="2022-06" db="EMBL/GenBank/DDBJ databases">
        <title>Isolation of gut microbiota from human fecal samples.</title>
        <authorList>
            <person name="Pamer E.G."/>
            <person name="Barat B."/>
            <person name="Waligurski E."/>
            <person name="Medina S."/>
            <person name="Paddock L."/>
            <person name="Mostad J."/>
        </authorList>
    </citation>
    <scope>NUCLEOTIDE SEQUENCE</scope>
    <source>
        <strain evidence="2">SL.1.01</strain>
    </source>
</reference>
<reference evidence="1 5" key="3">
    <citation type="submission" date="2023-06" db="EMBL/GenBank/DDBJ databases">
        <title>Complete Genome Sequences of Bifidobacterium faecale strain JCM19861T was isolated from human faeces by Jung-Hye Choi et al. (2014).</title>
        <authorList>
            <person name="Okuhama S."/>
            <person name="Takahashi H."/>
            <person name="Imaizumi K."/>
            <person name="Nakayama S."/>
            <person name="Ogata Y."/>
            <person name="Suda W."/>
        </authorList>
    </citation>
    <scope>NUCLEOTIDE SEQUENCE [LARGE SCALE GENOMIC DNA]</scope>
    <source>
        <strain evidence="1 5">JCM 19861</strain>
    </source>
</reference>
<dbReference type="AlphaFoldDB" id="A0A076JNV9"/>
<dbReference type="KEGG" id="badl:BADO_1365"/>
<evidence type="ECO:0000313" key="4">
    <source>
        <dbReference type="Proteomes" id="UP000464884"/>
    </source>
</evidence>
<dbReference type="Proteomes" id="UP000464884">
    <property type="component" value="Chromosome"/>
</dbReference>
<evidence type="ECO:0000313" key="5">
    <source>
        <dbReference type="Proteomes" id="UP001357973"/>
    </source>
</evidence>
<evidence type="ECO:0000313" key="1">
    <source>
        <dbReference type="EMBL" id="BEK83666.1"/>
    </source>
</evidence>
<dbReference type="EMBL" id="CP047129">
    <property type="protein sequence ID" value="QHB63336.1"/>
    <property type="molecule type" value="Genomic_DNA"/>
</dbReference>